<keyword evidence="3" id="KW-1185">Reference proteome</keyword>
<feature type="compositionally biased region" description="Basic residues" evidence="1">
    <location>
        <begin position="37"/>
        <end position="47"/>
    </location>
</feature>
<reference evidence="2 3" key="1">
    <citation type="journal article" date="2018" name="PLoS ONE">
        <title>The draft genome of Kipferlia bialata reveals reductive genome evolution in fornicate parasites.</title>
        <authorList>
            <person name="Tanifuji G."/>
            <person name="Takabayashi S."/>
            <person name="Kume K."/>
            <person name="Takagi M."/>
            <person name="Nakayama T."/>
            <person name="Kamikawa R."/>
            <person name="Inagaki Y."/>
            <person name="Hashimoto T."/>
        </authorList>
    </citation>
    <scope>NUCLEOTIDE SEQUENCE [LARGE SCALE GENOMIC DNA]</scope>
    <source>
        <strain evidence="2">NY0173</strain>
    </source>
</reference>
<comment type="caution">
    <text evidence="2">The sequence shown here is derived from an EMBL/GenBank/DDBJ whole genome shotgun (WGS) entry which is preliminary data.</text>
</comment>
<dbReference type="AlphaFoldDB" id="A0A9K3GNH3"/>
<dbReference type="Proteomes" id="UP000265618">
    <property type="component" value="Unassembled WGS sequence"/>
</dbReference>
<evidence type="ECO:0000313" key="3">
    <source>
        <dbReference type="Proteomes" id="UP000265618"/>
    </source>
</evidence>
<feature type="compositionally biased region" description="Basic and acidic residues" evidence="1">
    <location>
        <begin position="201"/>
        <end position="210"/>
    </location>
</feature>
<feature type="region of interest" description="Disordered" evidence="1">
    <location>
        <begin position="166"/>
        <end position="210"/>
    </location>
</feature>
<feature type="region of interest" description="Disordered" evidence="1">
    <location>
        <begin position="90"/>
        <end position="143"/>
    </location>
</feature>
<gene>
    <name evidence="2" type="ORF">KIPB_011777</name>
</gene>
<protein>
    <submittedName>
        <fullName evidence="2">Uncharacterized protein</fullName>
    </submittedName>
</protein>
<evidence type="ECO:0000256" key="1">
    <source>
        <dbReference type="SAM" id="MobiDB-lite"/>
    </source>
</evidence>
<feature type="compositionally biased region" description="Polar residues" evidence="1">
    <location>
        <begin position="181"/>
        <end position="190"/>
    </location>
</feature>
<accession>A0A9K3GNH3</accession>
<sequence>MAKGQRPVSAGHGPSRDKASRPPSADANRPRSQSARPRSKARGRLSKQQRDITTSCHDIDDTEMRSISIRPGDSWMLSDMVTGAEIKMEEDARKMREEREWRERVRERERVRKRAEAEARYWKNESRRQTEREMGRRKKAEHKGRIAVAWVGATVDRVAAGARALLSAPPVSPSESPFVDTRSTARSSPASIRRPLGPPSRHKEGGRDTM</sequence>
<name>A0A9K3GNH3_9EUKA</name>
<dbReference type="EMBL" id="BDIP01004938">
    <property type="protein sequence ID" value="GIQ89338.1"/>
    <property type="molecule type" value="Genomic_DNA"/>
</dbReference>
<proteinExistence type="predicted"/>
<organism evidence="2 3">
    <name type="scientific">Kipferlia bialata</name>
    <dbReference type="NCBI Taxonomy" id="797122"/>
    <lineage>
        <taxon>Eukaryota</taxon>
        <taxon>Metamonada</taxon>
        <taxon>Carpediemonas-like organisms</taxon>
        <taxon>Kipferlia</taxon>
    </lineage>
</organism>
<feature type="compositionally biased region" description="Basic and acidic residues" evidence="1">
    <location>
        <begin position="90"/>
        <end position="134"/>
    </location>
</feature>
<evidence type="ECO:0000313" key="2">
    <source>
        <dbReference type="EMBL" id="GIQ89338.1"/>
    </source>
</evidence>
<feature type="region of interest" description="Disordered" evidence="1">
    <location>
        <begin position="1"/>
        <end position="71"/>
    </location>
</feature>